<reference evidence="2 3" key="1">
    <citation type="submission" date="2023-05" db="EMBL/GenBank/DDBJ databases">
        <title>B98-5 Cell Line De Novo Hybrid Assembly: An Optical Mapping Approach.</title>
        <authorList>
            <person name="Kananen K."/>
            <person name="Auerbach J.A."/>
            <person name="Kautto E."/>
            <person name="Blachly J.S."/>
        </authorList>
    </citation>
    <scope>NUCLEOTIDE SEQUENCE [LARGE SCALE GENOMIC DNA]</scope>
    <source>
        <strain evidence="2">B95-8</strain>
        <tissue evidence="2">Cell line</tissue>
    </source>
</reference>
<dbReference type="EMBL" id="JASSZA010000013">
    <property type="protein sequence ID" value="KAK2094824.1"/>
    <property type="molecule type" value="Genomic_DNA"/>
</dbReference>
<accession>A0ABQ9UDE0</accession>
<feature type="region of interest" description="Disordered" evidence="1">
    <location>
        <begin position="1"/>
        <end position="32"/>
    </location>
</feature>
<gene>
    <name evidence="2" type="ORF">P7K49_026240</name>
</gene>
<evidence type="ECO:0000256" key="1">
    <source>
        <dbReference type="SAM" id="MobiDB-lite"/>
    </source>
</evidence>
<feature type="non-terminal residue" evidence="2">
    <location>
        <position position="1"/>
    </location>
</feature>
<keyword evidence="3" id="KW-1185">Reference proteome</keyword>
<comment type="caution">
    <text evidence="2">The sequence shown here is derived from an EMBL/GenBank/DDBJ whole genome shotgun (WGS) entry which is preliminary data.</text>
</comment>
<evidence type="ECO:0000313" key="2">
    <source>
        <dbReference type="EMBL" id="KAK2094824.1"/>
    </source>
</evidence>
<protein>
    <submittedName>
        <fullName evidence="2">Uncharacterized protein</fullName>
    </submittedName>
</protein>
<feature type="non-terminal residue" evidence="2">
    <location>
        <position position="55"/>
    </location>
</feature>
<organism evidence="2 3">
    <name type="scientific">Saguinus oedipus</name>
    <name type="common">Cotton-top tamarin</name>
    <name type="synonym">Oedipomidas oedipus</name>
    <dbReference type="NCBI Taxonomy" id="9490"/>
    <lineage>
        <taxon>Eukaryota</taxon>
        <taxon>Metazoa</taxon>
        <taxon>Chordata</taxon>
        <taxon>Craniata</taxon>
        <taxon>Vertebrata</taxon>
        <taxon>Euteleostomi</taxon>
        <taxon>Mammalia</taxon>
        <taxon>Eutheria</taxon>
        <taxon>Euarchontoglires</taxon>
        <taxon>Primates</taxon>
        <taxon>Haplorrhini</taxon>
        <taxon>Platyrrhini</taxon>
        <taxon>Cebidae</taxon>
        <taxon>Callitrichinae</taxon>
        <taxon>Saguinus</taxon>
    </lineage>
</organism>
<sequence>EKLTPPPEDTSMNVDEDGDPGDRGGMQEQEEDISSLIRSCKFSMKMKMMDSARKQ</sequence>
<dbReference type="Proteomes" id="UP001266305">
    <property type="component" value="Unassembled WGS sequence"/>
</dbReference>
<name>A0ABQ9UDE0_SAGOE</name>
<proteinExistence type="predicted"/>
<evidence type="ECO:0000313" key="3">
    <source>
        <dbReference type="Proteomes" id="UP001266305"/>
    </source>
</evidence>